<feature type="domain" description="Mce/MlaD" evidence="1">
    <location>
        <begin position="59"/>
        <end position="132"/>
    </location>
</feature>
<organism evidence="3 4">
    <name type="scientific">Gordonia namibiensis NBRC 108229</name>
    <dbReference type="NCBI Taxonomy" id="1208314"/>
    <lineage>
        <taxon>Bacteria</taxon>
        <taxon>Bacillati</taxon>
        <taxon>Actinomycetota</taxon>
        <taxon>Actinomycetes</taxon>
        <taxon>Mycobacteriales</taxon>
        <taxon>Gordoniaceae</taxon>
        <taxon>Gordonia</taxon>
    </lineage>
</organism>
<dbReference type="InterPro" id="IPR052336">
    <property type="entry name" value="MlaD_Phospholipid_Transporter"/>
</dbReference>
<gene>
    <name evidence="3" type="primary">mceC</name>
    <name evidence="3" type="ORF">GONAM_02_00780</name>
</gene>
<reference evidence="3 4" key="1">
    <citation type="submission" date="2012-08" db="EMBL/GenBank/DDBJ databases">
        <title>Whole genome shotgun sequence of Gordonia namibiensis NBRC 108229.</title>
        <authorList>
            <person name="Isaki-Nakamura S."/>
            <person name="Hosoyama A."/>
            <person name="Tsuchikane K."/>
            <person name="Katsumata H."/>
            <person name="Baba S."/>
            <person name="Yamazaki S."/>
            <person name="Fujita N."/>
        </authorList>
    </citation>
    <scope>NUCLEOTIDE SEQUENCE [LARGE SCALE GENOMIC DNA]</scope>
    <source>
        <strain evidence="3 4">NBRC 108229</strain>
    </source>
</reference>
<feature type="domain" description="Mammalian cell entry C-terminal" evidence="2">
    <location>
        <begin position="139"/>
        <end position="326"/>
    </location>
</feature>
<dbReference type="AlphaFoldDB" id="K6WXK8"/>
<protein>
    <submittedName>
        <fullName evidence="3">Mce family protein</fullName>
    </submittedName>
</protein>
<evidence type="ECO:0000259" key="2">
    <source>
        <dbReference type="Pfam" id="PF11887"/>
    </source>
</evidence>
<dbReference type="InterPro" id="IPR003399">
    <property type="entry name" value="Mce/MlaD"/>
</dbReference>
<sequence>MLNKMRSMKRPSLSKPTLSNPFRRLEEQSKFKLGISAILILCLVVLAIVGIGRLGIGDKTYDAEFVQAAQISGGDQVTAAGVPIGTVTGVRLAGDRVIVSMKIDGDVELGADTKAAIKLTTLLGSRYVEIQPAGEGRVPDDVIPLANTSVPYDLQTALANATTTFEQVDAKRIADSMTVLSDQLDGAPYVMPQALKNIENLSTIIADRRTQIGQLLASTNELTTAIRNQQVALGQMVVRGEQLVTELVTRINSLQQLIKSTTRLIGNLHQIVGVQGPQVTQLLQNMETLLGAVARREDVLRNTLQIMPVPIRNFANATGYGNNLEFGAPAGALVDAWMCAVSGQAKMMSLAEYFKECK</sequence>
<keyword evidence="4" id="KW-1185">Reference proteome</keyword>
<dbReference type="EMBL" id="BAHE01000002">
    <property type="protein sequence ID" value="GAB98556.1"/>
    <property type="molecule type" value="Genomic_DNA"/>
</dbReference>
<evidence type="ECO:0000313" key="3">
    <source>
        <dbReference type="EMBL" id="GAB98556.1"/>
    </source>
</evidence>
<evidence type="ECO:0000313" key="4">
    <source>
        <dbReference type="Proteomes" id="UP000035058"/>
    </source>
</evidence>
<dbReference type="PANTHER" id="PTHR33371">
    <property type="entry name" value="INTERMEMBRANE PHOSPHOLIPID TRANSPORT SYSTEM BINDING PROTEIN MLAD-RELATED"/>
    <property type="match status" value="1"/>
</dbReference>
<dbReference type="GO" id="GO:0005576">
    <property type="term" value="C:extracellular region"/>
    <property type="evidence" value="ECO:0007669"/>
    <property type="project" value="TreeGrafter"/>
</dbReference>
<dbReference type="InterPro" id="IPR005693">
    <property type="entry name" value="Mce"/>
</dbReference>
<dbReference type="Proteomes" id="UP000035058">
    <property type="component" value="Unassembled WGS sequence"/>
</dbReference>
<evidence type="ECO:0000259" key="1">
    <source>
        <dbReference type="Pfam" id="PF02470"/>
    </source>
</evidence>
<dbReference type="NCBIfam" id="TIGR00996">
    <property type="entry name" value="Mtu_fam_mce"/>
    <property type="match status" value="1"/>
</dbReference>
<proteinExistence type="predicted"/>
<dbReference type="InterPro" id="IPR024516">
    <property type="entry name" value="Mce_C"/>
</dbReference>
<name>K6WXK8_9ACTN</name>
<dbReference type="PANTHER" id="PTHR33371:SF18">
    <property type="entry name" value="MCE-FAMILY PROTEIN MCE3C"/>
    <property type="match status" value="1"/>
</dbReference>
<accession>K6WXK8</accession>
<comment type="caution">
    <text evidence="3">The sequence shown here is derived from an EMBL/GenBank/DDBJ whole genome shotgun (WGS) entry which is preliminary data.</text>
</comment>
<dbReference type="Pfam" id="PF11887">
    <property type="entry name" value="Mce4_CUP1"/>
    <property type="match status" value="1"/>
</dbReference>
<dbReference type="Pfam" id="PF02470">
    <property type="entry name" value="MlaD"/>
    <property type="match status" value="1"/>
</dbReference>